<dbReference type="SMART" id="SM00281">
    <property type="entry name" value="LamB"/>
    <property type="match status" value="1"/>
</dbReference>
<evidence type="ECO:0000256" key="4">
    <source>
        <dbReference type="ARBA" id="ARBA00023180"/>
    </source>
</evidence>
<dbReference type="PROSITE" id="PS51115">
    <property type="entry name" value="LAMININ_IVA"/>
    <property type="match status" value="1"/>
</dbReference>
<dbReference type="Proteomes" id="UP000077628">
    <property type="component" value="Unassembled WGS sequence"/>
</dbReference>
<reference evidence="8" key="1">
    <citation type="submission" date="2016-03" db="EMBL/GenBank/DDBJ databases">
        <authorList>
            <person name="Heylen K."/>
            <person name="De Vos P."/>
            <person name="Vekeman B."/>
        </authorList>
    </citation>
    <scope>NUCLEOTIDE SEQUENCE [LARGE SCALE GENOMIC DNA]</scope>
    <source>
        <strain evidence="8">R-45383</strain>
    </source>
</reference>
<gene>
    <name evidence="7" type="ORF">A1355_13940</name>
</gene>
<feature type="transmembrane region" description="Helical" evidence="5">
    <location>
        <begin position="191"/>
        <end position="210"/>
    </location>
</feature>
<keyword evidence="2" id="KW-0677">Repeat</keyword>
<evidence type="ECO:0000313" key="8">
    <source>
        <dbReference type="Proteomes" id="UP000077628"/>
    </source>
</evidence>
<evidence type="ECO:0000313" key="7">
    <source>
        <dbReference type="EMBL" id="OAI12869.1"/>
    </source>
</evidence>
<dbReference type="InterPro" id="IPR000034">
    <property type="entry name" value="Laminin_IV"/>
</dbReference>
<evidence type="ECO:0000256" key="2">
    <source>
        <dbReference type="ARBA" id="ARBA00022737"/>
    </source>
</evidence>
<sequence>MIAAAFYGAAAHATVVSNFETDSEGWEVVSFTDFSRNDYTEKGRYAVNHILGGGHPGNYIAATDPDNGDFTFSAPAAFLGNQTAAQALSYDLTYRDGAVNWQTTDLMLVGGGQRLLWRRDPAIVPNSGWTRVSVNFAPSSEWRVATTDGAFATIGDFSTVLSNLSGLYIHAEYTDGIVETAGLDNVRLGAVPLPGAAALFGFGLLGLNILSSRRRAAA</sequence>
<keyword evidence="5" id="KW-1133">Transmembrane helix</keyword>
<proteinExistence type="predicted"/>
<keyword evidence="5" id="KW-0472">Membrane</keyword>
<organism evidence="7 8">
    <name type="scientific">Methylomonas koyamae</name>
    <dbReference type="NCBI Taxonomy" id="702114"/>
    <lineage>
        <taxon>Bacteria</taxon>
        <taxon>Pseudomonadati</taxon>
        <taxon>Pseudomonadota</taxon>
        <taxon>Gammaproteobacteria</taxon>
        <taxon>Methylococcales</taxon>
        <taxon>Methylococcaceae</taxon>
        <taxon>Methylomonas</taxon>
    </lineage>
</organism>
<keyword evidence="1" id="KW-0732">Signal</keyword>
<dbReference type="AlphaFoldDB" id="A0A177N6M3"/>
<keyword evidence="4" id="KW-0325">Glycoprotein</keyword>
<dbReference type="Pfam" id="PF00052">
    <property type="entry name" value="Laminin_B"/>
    <property type="match status" value="1"/>
</dbReference>
<keyword evidence="8" id="KW-1185">Reference proteome</keyword>
<keyword evidence="3" id="KW-1015">Disulfide bond</keyword>
<comment type="caution">
    <text evidence="7">The sequence shown here is derived from an EMBL/GenBank/DDBJ whole genome shotgun (WGS) entry which is preliminary data.</text>
</comment>
<accession>A0A177N6M3</accession>
<evidence type="ECO:0000256" key="5">
    <source>
        <dbReference type="SAM" id="Phobius"/>
    </source>
</evidence>
<evidence type="ECO:0000256" key="3">
    <source>
        <dbReference type="ARBA" id="ARBA00023157"/>
    </source>
</evidence>
<feature type="domain" description="Laminin IV type A" evidence="6">
    <location>
        <begin position="21"/>
        <end position="218"/>
    </location>
</feature>
<evidence type="ECO:0000259" key="6">
    <source>
        <dbReference type="PROSITE" id="PS51115"/>
    </source>
</evidence>
<protein>
    <recommendedName>
        <fullName evidence="6">Laminin IV type A domain-containing protein</fullName>
    </recommendedName>
</protein>
<name>A0A177N6M3_9GAMM</name>
<keyword evidence="5" id="KW-0812">Transmembrane</keyword>
<dbReference type="STRING" id="702114.A1355_13940"/>
<evidence type="ECO:0000256" key="1">
    <source>
        <dbReference type="ARBA" id="ARBA00022729"/>
    </source>
</evidence>
<dbReference type="EMBL" id="LUUK01000216">
    <property type="protein sequence ID" value="OAI12869.1"/>
    <property type="molecule type" value="Genomic_DNA"/>
</dbReference>